<feature type="transmembrane region" description="Helical" evidence="1">
    <location>
        <begin position="28"/>
        <end position="44"/>
    </location>
</feature>
<keyword evidence="3" id="KW-1185">Reference proteome</keyword>
<protein>
    <submittedName>
        <fullName evidence="2">Uncharacterized protein</fullName>
    </submittedName>
</protein>
<evidence type="ECO:0000313" key="2">
    <source>
        <dbReference type="EMBL" id="KAJ7631068.1"/>
    </source>
</evidence>
<dbReference type="AlphaFoldDB" id="A0AAD7BUL8"/>
<dbReference type="Proteomes" id="UP001221142">
    <property type="component" value="Unassembled WGS sequence"/>
</dbReference>
<evidence type="ECO:0000256" key="1">
    <source>
        <dbReference type="SAM" id="Phobius"/>
    </source>
</evidence>
<keyword evidence="1" id="KW-0472">Membrane</keyword>
<dbReference type="EMBL" id="JARKIF010000009">
    <property type="protein sequence ID" value="KAJ7631068.1"/>
    <property type="molecule type" value="Genomic_DNA"/>
</dbReference>
<sequence>MCVCRQFSAILLLSNSWRGGILVRHVGPLWSLPPVVSLGFFLLLPRLRAHKLQLTISIPGLPTNSPRFSMSLHFPHPRPSRDALRLPNRLDS</sequence>
<name>A0AAD7BUL8_9AGAR</name>
<accession>A0AAD7BUL8</accession>
<organism evidence="2 3">
    <name type="scientific">Roridomyces roridus</name>
    <dbReference type="NCBI Taxonomy" id="1738132"/>
    <lineage>
        <taxon>Eukaryota</taxon>
        <taxon>Fungi</taxon>
        <taxon>Dikarya</taxon>
        <taxon>Basidiomycota</taxon>
        <taxon>Agaricomycotina</taxon>
        <taxon>Agaricomycetes</taxon>
        <taxon>Agaricomycetidae</taxon>
        <taxon>Agaricales</taxon>
        <taxon>Marasmiineae</taxon>
        <taxon>Mycenaceae</taxon>
        <taxon>Roridomyces</taxon>
    </lineage>
</organism>
<evidence type="ECO:0000313" key="3">
    <source>
        <dbReference type="Proteomes" id="UP001221142"/>
    </source>
</evidence>
<keyword evidence="1" id="KW-0812">Transmembrane</keyword>
<comment type="caution">
    <text evidence="2">The sequence shown here is derived from an EMBL/GenBank/DDBJ whole genome shotgun (WGS) entry which is preliminary data.</text>
</comment>
<gene>
    <name evidence="2" type="ORF">FB45DRAFT_556358</name>
</gene>
<proteinExistence type="predicted"/>
<reference evidence="2" key="1">
    <citation type="submission" date="2023-03" db="EMBL/GenBank/DDBJ databases">
        <title>Massive genome expansion in bonnet fungi (Mycena s.s.) driven by repeated elements and novel gene families across ecological guilds.</title>
        <authorList>
            <consortium name="Lawrence Berkeley National Laboratory"/>
            <person name="Harder C.B."/>
            <person name="Miyauchi S."/>
            <person name="Viragh M."/>
            <person name="Kuo A."/>
            <person name="Thoen E."/>
            <person name="Andreopoulos B."/>
            <person name="Lu D."/>
            <person name="Skrede I."/>
            <person name="Drula E."/>
            <person name="Henrissat B."/>
            <person name="Morin E."/>
            <person name="Kohler A."/>
            <person name="Barry K."/>
            <person name="LaButti K."/>
            <person name="Morin E."/>
            <person name="Salamov A."/>
            <person name="Lipzen A."/>
            <person name="Mereny Z."/>
            <person name="Hegedus B."/>
            <person name="Baldrian P."/>
            <person name="Stursova M."/>
            <person name="Weitz H."/>
            <person name="Taylor A."/>
            <person name="Grigoriev I.V."/>
            <person name="Nagy L.G."/>
            <person name="Martin F."/>
            <person name="Kauserud H."/>
        </authorList>
    </citation>
    <scope>NUCLEOTIDE SEQUENCE</scope>
    <source>
        <strain evidence="2">9284</strain>
    </source>
</reference>
<keyword evidence="1" id="KW-1133">Transmembrane helix</keyword>